<dbReference type="Proteomes" id="UP001172386">
    <property type="component" value="Unassembled WGS sequence"/>
</dbReference>
<accession>A0ACC3A9G4</accession>
<evidence type="ECO:0000313" key="2">
    <source>
        <dbReference type="Proteomes" id="UP001172386"/>
    </source>
</evidence>
<sequence>MAKSLDQLFDFLLEEIALGGDQGVALRDVVRYVKKFYAEPDQPSSFSIDRRFIAKLWRWLSQHNDISVGNDHEYDDLTLDEIEAQYPGILVDSDIASVQFTHEVGSISSSQQLIVPQAEDGPRIRVSEELIYYAIAGHGPDPTRVFPSEYELLCGIAAARYDGILQGELRRLTGQDKRSVPKRTDALHEKGYIVKRTVWTGGHKTSRLFLRRFAEPLATSDYGQRKIFRLKDLSLQMFSALRESSLITQEDLGSVLGMTHPAKGRVLARVLRHFVRKSCLKKIKAAFGPGSKSTDLKICFQIVREPAETDWIKDDVVNLDLESSVDDAVAAAKQDDDPQDETLPNVQQDEEEVQVSLRTPIPTHRPLWNPDRALPNVFFDLASTAGDAGITNVGARQELTGLSVRRPLESLLVRLSHLALRSQPPAVRDIAIVRTSELKDGVSHYVHRTFGTYHDMVKRSEAEWQSLEGGKDFAKQLEQIPGGDPSQLIRRDEYGFVERLQPKEQIRNGETHIEELVKMNSAATLMVRGGELVLSDNPSGQSYLSTTPYGPGERAVRAQDAASPRTKAKAPLNVKKKDGRGGARGVNRKFVEGTWDFWHEMFFLAKLQQDPTFPKKGTGYMKDPAGLEMFKNRPPEMDECILTSVEKRLPLPLQLQDINQEWIDKMKAFSNRADPGLYMTPSGMRGYKRPPIKSRIMVLRSDRLKDLDFSERRNPPVVFFYSSSVAHTQRHYRFARWWNTISKQRLAEIALPTERLESPPRGCLRKDSPLLPESSQPKEIHSGPIPTRGTFYEHFDGSTRQTALSRSDMSPDPLTMFDSRHVGSDTDATATDPEVPQREAKAMRQKRKLHQASKARKPGNFETRSVARTGPSTGRGGRRRKPTQKIIESAQDFAQQQDSPSTPTSVDSSIGFTTRFETPVVAVPHHAAMPTPEPEPEPGDANVPTVTTGSAQPEFVDMGTKDYLKSQGDHMALAHSALMHNVSSKEHSFAINLRTASATHSHGILETAPTADDDSVTAAVNTSHSDPEIEIVETSAALPSMIVNNSEQRQDAAIYVSATSTAPVFVSNMPQTKNFVAPVVESLVIQTNSAVSKDKSATGSAVAGHQDGEVSTEVAQPAEAENNVTAVAKQTTTPPARGHDLSTGIGAQVGTNAGSGEEVQRTSATPLATRKAPKFLESRYSTKWYRRFLMELVRMCDGVVPDNPSTMKRAMQPKCIEANVEASPNIKNTKSQLEALVRNGELKEMWFAYQRNGITYKKKLLALPHVQPTDAHFLAMTKKVSAIPFEDDYVPPELEAESVRKPSVIIRRDETPDSDSDGPTAMAPKRKKKQSAPRTRRESSAASSVRRPSLTPEPQILSPNNGFLTLKVPKHKLETLRLPTIFTTNYFRLPAVPIQFETDATRTTSATAAPTPLSERRSGLRISRNSKFNSAIGKVQWRTPKLTPLPRTLKAIVSQDRRKQDAEAALSESPALCKFETEVDFVSIWEQRKWSDLQEPKPGEWIFINHQISKKEFPRVVVDDDLVFVVIEFNDKGEELEVIPPEPVSWKVFADVLATATTKKQRAAESLARRKRKFVELDGKDDDNDVSDYEDATLKSKRARRLKEPSKRKAGTDLDPRRRKKVRMETRGIGMRHLSPEQAHKLSVAIALSKVLAGGLERHLDLNLVARLFTEEPLTLIRERWKVINTRYMSDIDALSRDFQFKYLDALADGKVPSVNFNDLEGTDWEGIHEWAMANVNKESSKDVILEIPPTRDELLTLNELEVEESAPIRNLYVHSLVYTQPVREEAWCSVVFGDILSASTKYAPGHIKPRFLNEEDDHDLTLSRARSWILAAVLTPNSSFDPAKAHEKLLKLAKTKQECDRLLETTLKKLQNDKIIVKNSNTDAEVTVDGRTYSGTHGWKVSSKFFDRLDSQRNVSPAMLKKAAKYKFEVLDSAFSRNEVVSIPKDANMHDGEMVAVLNLLSMGMIQTKPGSDVPASRYGLDWERQEYKTKSMDKNLLSFTTILEPTAEYVYNDPFLSERRIVPVPRSGIDQEDGLGLIPPWFDINHEFRPEIWEMVLGAVVGLVSVRPGVSSTEVMRSLGWVLLLRDVEMIMQFLLDCQFVERTCTGWETTEWWWLAISNGHENGVEWNSQNNEW</sequence>
<organism evidence="1 2">
    <name type="scientific">Neophaeococcomyces mojaviensis</name>
    <dbReference type="NCBI Taxonomy" id="3383035"/>
    <lineage>
        <taxon>Eukaryota</taxon>
        <taxon>Fungi</taxon>
        <taxon>Dikarya</taxon>
        <taxon>Ascomycota</taxon>
        <taxon>Pezizomycotina</taxon>
        <taxon>Eurotiomycetes</taxon>
        <taxon>Chaetothyriomycetidae</taxon>
        <taxon>Chaetothyriales</taxon>
        <taxon>Chaetothyriales incertae sedis</taxon>
        <taxon>Neophaeococcomyces</taxon>
    </lineage>
</organism>
<name>A0ACC3A9G4_9EURO</name>
<proteinExistence type="predicted"/>
<dbReference type="EMBL" id="JAPDRQ010000066">
    <property type="protein sequence ID" value="KAJ9657292.1"/>
    <property type="molecule type" value="Genomic_DNA"/>
</dbReference>
<gene>
    <name evidence="1" type="ORF">H2198_004415</name>
</gene>
<reference evidence="1" key="1">
    <citation type="submission" date="2022-10" db="EMBL/GenBank/DDBJ databases">
        <title>Culturing micro-colonial fungi from biological soil crusts in the Mojave desert and describing Neophaeococcomyces mojavensis, and introducing the new genera and species Taxawa tesnikishii.</title>
        <authorList>
            <person name="Kurbessoian T."/>
            <person name="Stajich J.E."/>
        </authorList>
    </citation>
    <scope>NUCLEOTIDE SEQUENCE</scope>
    <source>
        <strain evidence="1">JES_112</strain>
    </source>
</reference>
<evidence type="ECO:0000313" key="1">
    <source>
        <dbReference type="EMBL" id="KAJ9657292.1"/>
    </source>
</evidence>
<keyword evidence="2" id="KW-1185">Reference proteome</keyword>
<comment type="caution">
    <text evidence="1">The sequence shown here is derived from an EMBL/GenBank/DDBJ whole genome shotgun (WGS) entry which is preliminary data.</text>
</comment>
<protein>
    <submittedName>
        <fullName evidence="1">Uncharacterized protein</fullName>
    </submittedName>
</protein>